<sequence length="153" mass="17583">MFHCLVCGSRSRLFDHIDDLETHLNTFHRPWLDIRKGKKLQYIGETEEDIAKQTIIAVIFREGDQFIRLCWRAFRLCTYEQIGNYFLLNTVCFNLLGIIIDQLNREAISLIVCNDSAKLASLCFVVSALNYSEPPLSSLTWIIKPASLGRQAT</sequence>
<evidence type="ECO:0008006" key="3">
    <source>
        <dbReference type="Google" id="ProtNLM"/>
    </source>
</evidence>
<dbReference type="Proteomes" id="UP001626550">
    <property type="component" value="Unassembled WGS sequence"/>
</dbReference>
<keyword evidence="2" id="KW-1185">Reference proteome</keyword>
<organism evidence="1 2">
    <name type="scientific">Cichlidogyrus casuarinus</name>
    <dbReference type="NCBI Taxonomy" id="1844966"/>
    <lineage>
        <taxon>Eukaryota</taxon>
        <taxon>Metazoa</taxon>
        <taxon>Spiralia</taxon>
        <taxon>Lophotrochozoa</taxon>
        <taxon>Platyhelminthes</taxon>
        <taxon>Monogenea</taxon>
        <taxon>Monopisthocotylea</taxon>
        <taxon>Dactylogyridea</taxon>
        <taxon>Ancyrocephalidae</taxon>
        <taxon>Cichlidogyrus</taxon>
    </lineage>
</organism>
<evidence type="ECO:0000313" key="2">
    <source>
        <dbReference type="Proteomes" id="UP001626550"/>
    </source>
</evidence>
<gene>
    <name evidence="1" type="ORF">Ciccas_012451</name>
</gene>
<reference evidence="1 2" key="1">
    <citation type="submission" date="2024-11" db="EMBL/GenBank/DDBJ databases">
        <title>Adaptive evolution of stress response genes in parasites aligns with host niche diversity.</title>
        <authorList>
            <person name="Hahn C."/>
            <person name="Resl P."/>
        </authorList>
    </citation>
    <scope>NUCLEOTIDE SEQUENCE [LARGE SCALE GENOMIC DNA]</scope>
    <source>
        <strain evidence="1">EGGRZ-B1_66</strain>
        <tissue evidence="1">Body</tissue>
    </source>
</reference>
<dbReference type="EMBL" id="JBJKFK010004414">
    <property type="protein sequence ID" value="KAL3309007.1"/>
    <property type="molecule type" value="Genomic_DNA"/>
</dbReference>
<protein>
    <recommendedName>
        <fullName evidence="3">C2H2-type domain-containing protein</fullName>
    </recommendedName>
</protein>
<accession>A0ABD2PQ55</accession>
<name>A0ABD2PQ55_9PLAT</name>
<proteinExistence type="predicted"/>
<dbReference type="AlphaFoldDB" id="A0ABD2PQ55"/>
<comment type="caution">
    <text evidence="1">The sequence shown here is derived from an EMBL/GenBank/DDBJ whole genome shotgun (WGS) entry which is preliminary data.</text>
</comment>
<evidence type="ECO:0000313" key="1">
    <source>
        <dbReference type="EMBL" id="KAL3309007.1"/>
    </source>
</evidence>